<dbReference type="AlphaFoldDB" id="A0AAD5I558"/>
<organism evidence="1 2">
    <name type="scientific">Acer negundo</name>
    <name type="common">Box elder</name>
    <dbReference type="NCBI Taxonomy" id="4023"/>
    <lineage>
        <taxon>Eukaryota</taxon>
        <taxon>Viridiplantae</taxon>
        <taxon>Streptophyta</taxon>
        <taxon>Embryophyta</taxon>
        <taxon>Tracheophyta</taxon>
        <taxon>Spermatophyta</taxon>
        <taxon>Magnoliopsida</taxon>
        <taxon>eudicotyledons</taxon>
        <taxon>Gunneridae</taxon>
        <taxon>Pentapetalae</taxon>
        <taxon>rosids</taxon>
        <taxon>malvids</taxon>
        <taxon>Sapindales</taxon>
        <taxon>Sapindaceae</taxon>
        <taxon>Hippocastanoideae</taxon>
        <taxon>Acereae</taxon>
        <taxon>Acer</taxon>
    </lineage>
</organism>
<evidence type="ECO:0000313" key="2">
    <source>
        <dbReference type="Proteomes" id="UP001064489"/>
    </source>
</evidence>
<protein>
    <submittedName>
        <fullName evidence="1">Uncharacterized protein</fullName>
    </submittedName>
</protein>
<name>A0AAD5I558_ACENE</name>
<gene>
    <name evidence="1" type="ORF">LWI28_005049</name>
</gene>
<reference evidence="1" key="2">
    <citation type="submission" date="2023-02" db="EMBL/GenBank/DDBJ databases">
        <authorList>
            <person name="Swenson N.G."/>
            <person name="Wegrzyn J.L."/>
            <person name="Mcevoy S.L."/>
        </authorList>
    </citation>
    <scope>NUCLEOTIDE SEQUENCE</scope>
    <source>
        <strain evidence="1">91603</strain>
        <tissue evidence="1">Leaf</tissue>
    </source>
</reference>
<keyword evidence="2" id="KW-1185">Reference proteome</keyword>
<evidence type="ECO:0000313" key="1">
    <source>
        <dbReference type="EMBL" id="KAI9153052.1"/>
    </source>
</evidence>
<dbReference type="Proteomes" id="UP001064489">
    <property type="component" value="Chromosome 11"/>
</dbReference>
<sequence length="98" mass="10780">MALTTGAVTVRGATTARGVRSLMFLSLSTATVREMRGNERRRTANDSCLLFLSLYAVMAKKYDMMLFQPLFSLFPFLSRFSDGGAEEGGILSLNDLTD</sequence>
<proteinExistence type="predicted"/>
<accession>A0AAD5I558</accession>
<dbReference type="EMBL" id="JAJSOW010000108">
    <property type="protein sequence ID" value="KAI9153052.1"/>
    <property type="molecule type" value="Genomic_DNA"/>
</dbReference>
<reference evidence="1" key="1">
    <citation type="journal article" date="2022" name="Plant J.">
        <title>Strategies of tolerance reflected in two North American maple genomes.</title>
        <authorList>
            <person name="McEvoy S.L."/>
            <person name="Sezen U.U."/>
            <person name="Trouern-Trend A."/>
            <person name="McMahon S.M."/>
            <person name="Schaberg P.G."/>
            <person name="Yang J."/>
            <person name="Wegrzyn J.L."/>
            <person name="Swenson N.G."/>
        </authorList>
    </citation>
    <scope>NUCLEOTIDE SEQUENCE</scope>
    <source>
        <strain evidence="1">91603</strain>
    </source>
</reference>
<comment type="caution">
    <text evidence="1">The sequence shown here is derived from an EMBL/GenBank/DDBJ whole genome shotgun (WGS) entry which is preliminary data.</text>
</comment>